<comment type="caution">
    <text evidence="1">The sequence shown here is derived from an EMBL/GenBank/DDBJ whole genome shotgun (WGS) entry which is preliminary data.</text>
</comment>
<gene>
    <name evidence="1" type="ORF">BDN70DRAFT_888768</name>
</gene>
<organism evidence="1 2">
    <name type="scientific">Pholiota conissans</name>
    <dbReference type="NCBI Taxonomy" id="109636"/>
    <lineage>
        <taxon>Eukaryota</taxon>
        <taxon>Fungi</taxon>
        <taxon>Dikarya</taxon>
        <taxon>Basidiomycota</taxon>
        <taxon>Agaricomycotina</taxon>
        <taxon>Agaricomycetes</taxon>
        <taxon>Agaricomycetidae</taxon>
        <taxon>Agaricales</taxon>
        <taxon>Agaricineae</taxon>
        <taxon>Strophariaceae</taxon>
        <taxon>Pholiota</taxon>
    </lineage>
</organism>
<dbReference type="Proteomes" id="UP000807469">
    <property type="component" value="Unassembled WGS sequence"/>
</dbReference>
<reference evidence="1" key="1">
    <citation type="submission" date="2020-11" db="EMBL/GenBank/DDBJ databases">
        <authorList>
            <consortium name="DOE Joint Genome Institute"/>
            <person name="Ahrendt S."/>
            <person name="Riley R."/>
            <person name="Andreopoulos W."/>
            <person name="Labutti K."/>
            <person name="Pangilinan J."/>
            <person name="Ruiz-Duenas F.J."/>
            <person name="Barrasa J.M."/>
            <person name="Sanchez-Garcia M."/>
            <person name="Camarero S."/>
            <person name="Miyauchi S."/>
            <person name="Serrano A."/>
            <person name="Linde D."/>
            <person name="Babiker R."/>
            <person name="Drula E."/>
            <person name="Ayuso-Fernandez I."/>
            <person name="Pacheco R."/>
            <person name="Padilla G."/>
            <person name="Ferreira P."/>
            <person name="Barriuso J."/>
            <person name="Kellner H."/>
            <person name="Castanera R."/>
            <person name="Alfaro M."/>
            <person name="Ramirez L."/>
            <person name="Pisabarro A.G."/>
            <person name="Kuo A."/>
            <person name="Tritt A."/>
            <person name="Lipzen A."/>
            <person name="He G."/>
            <person name="Yan M."/>
            <person name="Ng V."/>
            <person name="Cullen D."/>
            <person name="Martin F."/>
            <person name="Rosso M.-N."/>
            <person name="Henrissat B."/>
            <person name="Hibbett D."/>
            <person name="Martinez A.T."/>
            <person name="Grigoriev I.V."/>
        </authorList>
    </citation>
    <scope>NUCLEOTIDE SEQUENCE</scope>
    <source>
        <strain evidence="1">CIRM-BRFM 674</strain>
    </source>
</reference>
<protein>
    <submittedName>
        <fullName evidence="1">Uncharacterized protein</fullName>
    </submittedName>
</protein>
<evidence type="ECO:0000313" key="1">
    <source>
        <dbReference type="EMBL" id="KAF9470771.1"/>
    </source>
</evidence>
<keyword evidence="2" id="KW-1185">Reference proteome</keyword>
<proteinExistence type="predicted"/>
<evidence type="ECO:0000313" key="2">
    <source>
        <dbReference type="Proteomes" id="UP000807469"/>
    </source>
</evidence>
<name>A0A9P5YL34_9AGAR</name>
<dbReference type="AlphaFoldDB" id="A0A9P5YL34"/>
<sequence>MLIESNLEFNSMVVRNLAFDTRQHYALGTMSTMSQQRLTERFVRHRASFHATLIYSASFLITC</sequence>
<accession>A0A9P5YL34</accession>
<dbReference type="EMBL" id="MU155853">
    <property type="protein sequence ID" value="KAF9470771.1"/>
    <property type="molecule type" value="Genomic_DNA"/>
</dbReference>